<dbReference type="GO" id="GO:0000725">
    <property type="term" value="P:recombinational repair"/>
    <property type="evidence" value="ECO:0007669"/>
    <property type="project" value="TreeGrafter"/>
</dbReference>
<dbReference type="InterPro" id="IPR014016">
    <property type="entry name" value="UvrD-like_ATP-bd"/>
</dbReference>
<dbReference type="Pfam" id="PF13361">
    <property type="entry name" value="UvrD_C"/>
    <property type="match status" value="1"/>
</dbReference>
<dbReference type="InterPro" id="IPR011335">
    <property type="entry name" value="Restrct_endonuc-II-like"/>
</dbReference>
<evidence type="ECO:0000256" key="11">
    <source>
        <dbReference type="ARBA" id="ARBA00034617"/>
    </source>
</evidence>
<dbReference type="EMBL" id="BMXI01000009">
    <property type="protein sequence ID" value="GHC55401.1"/>
    <property type="molecule type" value="Genomic_DNA"/>
</dbReference>
<keyword evidence="8" id="KW-0238">DNA-binding</keyword>
<keyword evidence="3" id="KW-0227">DNA damage</keyword>
<dbReference type="EC" id="5.6.2.4" evidence="12"/>
<evidence type="ECO:0000256" key="7">
    <source>
        <dbReference type="ARBA" id="ARBA00022840"/>
    </source>
</evidence>
<comment type="caution">
    <text evidence="18">The sequence shown here is derived from an EMBL/GenBank/DDBJ whole genome shotgun (WGS) entry which is preliminary data.</text>
</comment>
<comment type="catalytic activity">
    <reaction evidence="14">
        <text>ATP + H2O = ADP + phosphate + H(+)</text>
        <dbReference type="Rhea" id="RHEA:13065"/>
        <dbReference type="ChEBI" id="CHEBI:15377"/>
        <dbReference type="ChEBI" id="CHEBI:15378"/>
        <dbReference type="ChEBI" id="CHEBI:30616"/>
        <dbReference type="ChEBI" id="CHEBI:43474"/>
        <dbReference type="ChEBI" id="CHEBI:456216"/>
        <dbReference type="EC" id="5.6.2.4"/>
    </reaction>
</comment>
<evidence type="ECO:0000313" key="19">
    <source>
        <dbReference type="Proteomes" id="UP000644507"/>
    </source>
</evidence>
<evidence type="ECO:0000256" key="15">
    <source>
        <dbReference type="PROSITE-ProRule" id="PRU00560"/>
    </source>
</evidence>
<dbReference type="InterPro" id="IPR027417">
    <property type="entry name" value="P-loop_NTPase"/>
</dbReference>
<dbReference type="PANTHER" id="PTHR11070">
    <property type="entry name" value="UVRD / RECB / PCRA DNA HELICASE FAMILY MEMBER"/>
    <property type="match status" value="1"/>
</dbReference>
<reference evidence="18" key="2">
    <citation type="submission" date="2020-09" db="EMBL/GenBank/DDBJ databases">
        <authorList>
            <person name="Sun Q."/>
            <person name="Kim S."/>
        </authorList>
    </citation>
    <scope>NUCLEOTIDE SEQUENCE</scope>
    <source>
        <strain evidence="18">KCTC 12988</strain>
    </source>
</reference>
<dbReference type="SUPFAM" id="SSF52980">
    <property type="entry name" value="Restriction endonuclease-like"/>
    <property type="match status" value="1"/>
</dbReference>
<sequence length="1076" mass="121854">MKNEMILASAGSGKTWQLTNRYIAIMARDLLAGIEPKPERILAVTFTRKAAGEFFDEILKKLAKGASSEEAAASLAGVPDEIQNPLYEVLSQLRKAHYRQLLLIFIQRMPRLFLGTLDSLFANIVRTFPAEFGLSGDFDILDEHQASLARNEVFRRVFELSSEAGEESDFLEAFRLATFGREEASVQYLLDQFITKHHDIFLSAASPALWGNPDRIWPTGTAWLSARGSHDDDFTELFEVFATEKVTEKQMMFWEEFRTQLLSHSPGNSLPKRVDFFLTKFLGAWDEINAGEAEFAVNRSKQKLGAKSCKIIRELTIRIVGDELKNHLTRTRGLWALLHQFEETYAKQVRRRGHLTFHDLEVILAGSPDSPAPILTQQPDEDSRLRIDYRLDATFHHWLLDEFQDTSYLQWSVIENLVDEAMQDQSADRSLFQVGDIKQAIYGWRGGDTRLFDDIYARYQGDEITSLKKRELSVSFRSGLDVIEPLNDIFGDKAALANLELPPAALDRWHWAHHKVAEANLEKPGLTAFYQPKGNDPTEACYELTLAILEEIQPIANGLSCVILVQDNKAGREVVDYIRAHSPSRIPVVSESDIAIAMDNPVTLAFLSLFQLAAHPGDDFAKGHLEISPLAKVMASQKLSTGGLSKRILTQVHREGFESTLRHWVEATEELNLLDDAFSKQRLQELALAARLFDQSGELSIDRFLQFARSYTLREPNSSSAVQVMTIHKSKGLTFDMAILPQLGGDSLSNPRRAIGVKRSPVNRSVQWVFDTPRKAITEADETLRNYLTELEAEAGYEELCKFYVALTRARYANYLIAPVQGPKSRKKNFIKLLEDTLEQEDAPKKSLGDVSFNVAYESSCPHTREDWWKHLQKKEEPDEIPIIEPERPTPTPRPRPARRTPSRKADWSNARQLFSRQESSALELGTAVHSLFKQIQWWQPGFELPAGTDYPREALQQVEGTLSDPACQLALKQPSSPAKVWREQDFEVLLDDHWTSGTFDRVTLHSDSTGKVVAAEVLDFKTDQVETEQDAQDRASKYRDQMDTYRAAAALLFGLPTAQVKTRLLFTRVPCLVEL</sequence>
<dbReference type="PROSITE" id="PS51198">
    <property type="entry name" value="UVRD_HELICASE_ATP_BIND"/>
    <property type="match status" value="1"/>
</dbReference>
<dbReference type="InterPro" id="IPR000212">
    <property type="entry name" value="DNA_helicase_UvrD/REP"/>
</dbReference>
<accession>A0A918TT24</accession>
<dbReference type="GO" id="GO:0005524">
    <property type="term" value="F:ATP binding"/>
    <property type="evidence" value="ECO:0007669"/>
    <property type="project" value="UniProtKB-UniRule"/>
</dbReference>
<comment type="catalytic activity">
    <reaction evidence="11">
        <text>Couples ATP hydrolysis with the unwinding of duplex DNA by translocating in the 3'-5' direction.</text>
        <dbReference type="EC" id="5.6.2.4"/>
    </reaction>
</comment>
<dbReference type="AlphaFoldDB" id="A0A918TT24"/>
<evidence type="ECO:0000256" key="6">
    <source>
        <dbReference type="ARBA" id="ARBA00022839"/>
    </source>
</evidence>
<keyword evidence="7 15" id="KW-0067">ATP-binding</keyword>
<dbReference type="Pfam" id="PF00580">
    <property type="entry name" value="UvrD-helicase"/>
    <property type="match status" value="1"/>
</dbReference>
<keyword evidence="6" id="KW-0269">Exonuclease</keyword>
<evidence type="ECO:0000256" key="13">
    <source>
        <dbReference type="ARBA" id="ARBA00034923"/>
    </source>
</evidence>
<evidence type="ECO:0000256" key="5">
    <source>
        <dbReference type="ARBA" id="ARBA00022806"/>
    </source>
</evidence>
<keyword evidence="5 15" id="KW-0347">Helicase</keyword>
<reference evidence="18" key="1">
    <citation type="journal article" date="2014" name="Int. J. Syst. Evol. Microbiol.">
        <title>Complete genome sequence of Corynebacterium casei LMG S-19264T (=DSM 44701T), isolated from a smear-ripened cheese.</title>
        <authorList>
            <consortium name="US DOE Joint Genome Institute (JGI-PGF)"/>
            <person name="Walter F."/>
            <person name="Albersmeier A."/>
            <person name="Kalinowski J."/>
            <person name="Ruckert C."/>
        </authorList>
    </citation>
    <scope>NUCLEOTIDE SEQUENCE</scope>
    <source>
        <strain evidence="18">KCTC 12988</strain>
    </source>
</reference>
<evidence type="ECO:0000256" key="4">
    <source>
        <dbReference type="ARBA" id="ARBA00022801"/>
    </source>
</evidence>
<dbReference type="GO" id="GO:0043138">
    <property type="term" value="F:3'-5' DNA helicase activity"/>
    <property type="evidence" value="ECO:0007669"/>
    <property type="project" value="UniProtKB-EC"/>
</dbReference>
<evidence type="ECO:0000256" key="16">
    <source>
        <dbReference type="SAM" id="MobiDB-lite"/>
    </source>
</evidence>
<feature type="region of interest" description="Disordered" evidence="16">
    <location>
        <begin position="879"/>
        <end position="909"/>
    </location>
</feature>
<keyword evidence="9" id="KW-0234">DNA repair</keyword>
<keyword evidence="10" id="KW-0413">Isomerase</keyword>
<proteinExistence type="predicted"/>
<name>A0A918TT24_9BACT</name>
<evidence type="ECO:0000256" key="2">
    <source>
        <dbReference type="ARBA" id="ARBA00022741"/>
    </source>
</evidence>
<evidence type="ECO:0000259" key="17">
    <source>
        <dbReference type="PROSITE" id="PS51198"/>
    </source>
</evidence>
<dbReference type="GO" id="GO:0005829">
    <property type="term" value="C:cytosol"/>
    <property type="evidence" value="ECO:0007669"/>
    <property type="project" value="TreeGrafter"/>
</dbReference>
<organism evidence="18 19">
    <name type="scientific">Roseibacillus persicicus</name>
    <dbReference type="NCBI Taxonomy" id="454148"/>
    <lineage>
        <taxon>Bacteria</taxon>
        <taxon>Pseudomonadati</taxon>
        <taxon>Verrucomicrobiota</taxon>
        <taxon>Verrucomicrobiia</taxon>
        <taxon>Verrucomicrobiales</taxon>
        <taxon>Verrucomicrobiaceae</taxon>
        <taxon>Roseibacillus</taxon>
    </lineage>
</organism>
<evidence type="ECO:0000256" key="8">
    <source>
        <dbReference type="ARBA" id="ARBA00023125"/>
    </source>
</evidence>
<dbReference type="InterPro" id="IPR011604">
    <property type="entry name" value="PDDEXK-like_dom_sf"/>
</dbReference>
<keyword evidence="1" id="KW-0540">Nuclease</keyword>
<dbReference type="Gene3D" id="3.40.50.300">
    <property type="entry name" value="P-loop containing nucleotide triphosphate hydrolases"/>
    <property type="match status" value="3"/>
</dbReference>
<keyword evidence="4 15" id="KW-0378">Hydrolase</keyword>
<evidence type="ECO:0000313" key="18">
    <source>
        <dbReference type="EMBL" id="GHC55401.1"/>
    </source>
</evidence>
<protein>
    <recommendedName>
        <fullName evidence="12">DNA 3'-5' helicase</fullName>
        <ecNumber evidence="12">5.6.2.4</ecNumber>
    </recommendedName>
    <alternativeName>
        <fullName evidence="13">DNA 3'-5' helicase II</fullName>
    </alternativeName>
</protein>
<keyword evidence="19" id="KW-1185">Reference proteome</keyword>
<evidence type="ECO:0000256" key="1">
    <source>
        <dbReference type="ARBA" id="ARBA00022722"/>
    </source>
</evidence>
<evidence type="ECO:0000256" key="3">
    <source>
        <dbReference type="ARBA" id="ARBA00022763"/>
    </source>
</evidence>
<dbReference type="SUPFAM" id="SSF52540">
    <property type="entry name" value="P-loop containing nucleoside triphosphate hydrolases"/>
    <property type="match status" value="1"/>
</dbReference>
<evidence type="ECO:0000256" key="14">
    <source>
        <dbReference type="ARBA" id="ARBA00048988"/>
    </source>
</evidence>
<dbReference type="Gene3D" id="3.90.320.10">
    <property type="match status" value="1"/>
</dbReference>
<dbReference type="GO" id="GO:0004527">
    <property type="term" value="F:exonuclease activity"/>
    <property type="evidence" value="ECO:0007669"/>
    <property type="project" value="UniProtKB-KW"/>
</dbReference>
<feature type="domain" description="UvrD-like helicase ATP-binding" evidence="17">
    <location>
        <begin position="1"/>
        <end position="479"/>
    </location>
</feature>
<evidence type="ECO:0000256" key="12">
    <source>
        <dbReference type="ARBA" id="ARBA00034808"/>
    </source>
</evidence>
<dbReference type="PANTHER" id="PTHR11070:SF2">
    <property type="entry name" value="ATP-DEPENDENT DNA HELICASE SRS2"/>
    <property type="match status" value="1"/>
</dbReference>
<evidence type="ECO:0000256" key="10">
    <source>
        <dbReference type="ARBA" id="ARBA00023235"/>
    </source>
</evidence>
<dbReference type="InterPro" id="IPR014017">
    <property type="entry name" value="DNA_helicase_UvrD-like_C"/>
</dbReference>
<gene>
    <name evidence="18" type="ORF">GCM10007100_22460</name>
</gene>
<evidence type="ECO:0000256" key="9">
    <source>
        <dbReference type="ARBA" id="ARBA00023204"/>
    </source>
</evidence>
<dbReference type="Proteomes" id="UP000644507">
    <property type="component" value="Unassembled WGS sequence"/>
</dbReference>
<keyword evidence="2 15" id="KW-0547">Nucleotide-binding</keyword>
<feature type="binding site" evidence="15">
    <location>
        <begin position="8"/>
        <end position="15"/>
    </location>
    <ligand>
        <name>ATP</name>
        <dbReference type="ChEBI" id="CHEBI:30616"/>
    </ligand>
</feature>
<dbReference type="GO" id="GO:0003677">
    <property type="term" value="F:DNA binding"/>
    <property type="evidence" value="ECO:0007669"/>
    <property type="project" value="UniProtKB-KW"/>
</dbReference>